<evidence type="ECO:0000256" key="2">
    <source>
        <dbReference type="ARBA" id="ARBA00007520"/>
    </source>
</evidence>
<evidence type="ECO:0000256" key="4">
    <source>
        <dbReference type="ARBA" id="ARBA00022989"/>
    </source>
</evidence>
<organism evidence="6 7">
    <name type="scientific">Phialemonium thermophilum</name>
    <dbReference type="NCBI Taxonomy" id="223376"/>
    <lineage>
        <taxon>Eukaryota</taxon>
        <taxon>Fungi</taxon>
        <taxon>Dikarya</taxon>
        <taxon>Ascomycota</taxon>
        <taxon>Pezizomycotina</taxon>
        <taxon>Sordariomycetes</taxon>
        <taxon>Sordariomycetidae</taxon>
        <taxon>Cephalothecales</taxon>
        <taxon>Cephalothecaceae</taxon>
        <taxon>Phialemonium</taxon>
    </lineage>
</organism>
<keyword evidence="3" id="KW-0812">Transmembrane</keyword>
<comment type="similarity">
    <text evidence="2">Belongs to the major facilitator superfamily. TCR/Tet family.</text>
</comment>
<evidence type="ECO:0000256" key="5">
    <source>
        <dbReference type="ARBA" id="ARBA00023136"/>
    </source>
</evidence>
<evidence type="ECO:0000256" key="3">
    <source>
        <dbReference type="ARBA" id="ARBA00022692"/>
    </source>
</evidence>
<comment type="subcellular location">
    <subcellularLocation>
        <location evidence="1">Membrane</location>
        <topology evidence="1">Multi-pass membrane protein</topology>
    </subcellularLocation>
</comment>
<protein>
    <submittedName>
        <fullName evidence="6">Uncharacterized protein</fullName>
    </submittedName>
</protein>
<dbReference type="PANTHER" id="PTHR23501:SF102">
    <property type="entry name" value="DRUG TRANSPORTER, PUTATIVE (AFU_ORTHOLOGUE AFUA_3G08530)-RELATED"/>
    <property type="match status" value="1"/>
</dbReference>
<accession>A0ABR3VY96</accession>
<dbReference type="EMBL" id="JAZHXJ010000928">
    <property type="protein sequence ID" value="KAL1848333.1"/>
    <property type="molecule type" value="Genomic_DNA"/>
</dbReference>
<keyword evidence="4" id="KW-1133">Transmembrane helix</keyword>
<dbReference type="PANTHER" id="PTHR23501">
    <property type="entry name" value="MAJOR FACILITATOR SUPERFAMILY"/>
    <property type="match status" value="1"/>
</dbReference>
<keyword evidence="5" id="KW-0472">Membrane</keyword>
<proteinExistence type="inferred from homology"/>
<evidence type="ECO:0000313" key="7">
    <source>
        <dbReference type="Proteomes" id="UP001586593"/>
    </source>
</evidence>
<reference evidence="6 7" key="1">
    <citation type="journal article" date="2024" name="Commun. Biol.">
        <title>Comparative genomic analysis of thermophilic fungi reveals convergent evolutionary adaptations and gene losses.</title>
        <authorList>
            <person name="Steindorff A.S."/>
            <person name="Aguilar-Pontes M.V."/>
            <person name="Robinson A.J."/>
            <person name="Andreopoulos B."/>
            <person name="LaButti K."/>
            <person name="Kuo A."/>
            <person name="Mondo S."/>
            <person name="Riley R."/>
            <person name="Otillar R."/>
            <person name="Haridas S."/>
            <person name="Lipzen A."/>
            <person name="Grimwood J."/>
            <person name="Schmutz J."/>
            <person name="Clum A."/>
            <person name="Reid I.D."/>
            <person name="Moisan M.C."/>
            <person name="Butler G."/>
            <person name="Nguyen T.T.M."/>
            <person name="Dewar K."/>
            <person name="Conant G."/>
            <person name="Drula E."/>
            <person name="Henrissat B."/>
            <person name="Hansel C."/>
            <person name="Singer S."/>
            <person name="Hutchinson M.I."/>
            <person name="de Vries R.P."/>
            <person name="Natvig D.O."/>
            <person name="Powell A.J."/>
            <person name="Tsang A."/>
            <person name="Grigoriev I.V."/>
        </authorList>
    </citation>
    <scope>NUCLEOTIDE SEQUENCE [LARGE SCALE GENOMIC DNA]</scope>
    <source>
        <strain evidence="6 7">ATCC 24622</strain>
    </source>
</reference>
<keyword evidence="7" id="KW-1185">Reference proteome</keyword>
<evidence type="ECO:0000256" key="1">
    <source>
        <dbReference type="ARBA" id="ARBA00004141"/>
    </source>
</evidence>
<sequence>MGTGANFQPPLIALQSNISPQDNATATASLGLARSVASAVAVVVGSAAFARAMSAKREILRAAGGGDRVADLLSGSKAQGNLFVVETLDAAQRTVVQGVLYDALRNIWIETVCFCAAGLLACLLIEKKKLQKTHVEVKTGLEGEEARRKIAQEMRMKEKKNDSMA</sequence>
<name>A0ABR3VY96_9PEZI</name>
<gene>
    <name evidence="6" type="ORF">VTK73DRAFT_10141</name>
</gene>
<evidence type="ECO:0000313" key="6">
    <source>
        <dbReference type="EMBL" id="KAL1848333.1"/>
    </source>
</evidence>
<dbReference type="Proteomes" id="UP001586593">
    <property type="component" value="Unassembled WGS sequence"/>
</dbReference>
<comment type="caution">
    <text evidence="6">The sequence shown here is derived from an EMBL/GenBank/DDBJ whole genome shotgun (WGS) entry which is preliminary data.</text>
</comment>